<reference evidence="5 6" key="1">
    <citation type="submission" date="2017-04" db="EMBL/GenBank/DDBJ databases">
        <authorList>
            <person name="Afonso C.L."/>
            <person name="Miller P.J."/>
            <person name="Scott M.A."/>
            <person name="Spackman E."/>
            <person name="Goraichik I."/>
            <person name="Dimitrov K.M."/>
            <person name="Suarez D.L."/>
            <person name="Swayne D.E."/>
        </authorList>
    </citation>
    <scope>NUCLEOTIDE SEQUENCE [LARGE SCALE GENOMIC DNA]</scope>
    <source>
        <strain evidence="5 6">DSM 19625</strain>
    </source>
</reference>
<dbReference type="InterPro" id="IPR008969">
    <property type="entry name" value="CarboxyPept-like_regulatory"/>
</dbReference>
<evidence type="ECO:0000256" key="3">
    <source>
        <dbReference type="ARBA" id="ARBA00023237"/>
    </source>
</evidence>
<dbReference type="EMBL" id="FWYB01000003">
    <property type="protein sequence ID" value="SMC82087.1"/>
    <property type="molecule type" value="Genomic_DNA"/>
</dbReference>
<dbReference type="SUPFAM" id="SSF49464">
    <property type="entry name" value="Carboxypeptidase regulatory domain-like"/>
    <property type="match status" value="1"/>
</dbReference>
<dbReference type="InterPro" id="IPR036942">
    <property type="entry name" value="Beta-barrel_TonB_sf"/>
</dbReference>
<dbReference type="RefSeq" id="WP_084289022.1">
    <property type="nucleotide sequence ID" value="NZ_FWYB01000003.1"/>
</dbReference>
<dbReference type="SUPFAM" id="SSF56935">
    <property type="entry name" value="Porins"/>
    <property type="match status" value="1"/>
</dbReference>
<keyword evidence="3" id="KW-0998">Cell outer membrane</keyword>
<name>A0A1W2C9Y1_9SPHI</name>
<evidence type="ECO:0000256" key="2">
    <source>
        <dbReference type="ARBA" id="ARBA00023136"/>
    </source>
</evidence>
<dbReference type="Gene3D" id="2.170.130.10">
    <property type="entry name" value="TonB-dependent receptor, plug domain"/>
    <property type="match status" value="1"/>
</dbReference>
<accession>A0A1W2C9Y1</accession>
<evidence type="ECO:0000313" key="5">
    <source>
        <dbReference type="EMBL" id="SMC82087.1"/>
    </source>
</evidence>
<dbReference type="Gene3D" id="2.40.170.20">
    <property type="entry name" value="TonB-dependent receptor, beta-barrel domain"/>
    <property type="match status" value="1"/>
</dbReference>
<evidence type="ECO:0000256" key="1">
    <source>
        <dbReference type="ARBA" id="ARBA00004442"/>
    </source>
</evidence>
<dbReference type="Gene3D" id="2.60.40.1120">
    <property type="entry name" value="Carboxypeptidase-like, regulatory domain"/>
    <property type="match status" value="1"/>
</dbReference>
<proteinExistence type="predicted"/>
<gene>
    <name evidence="5" type="ORF">SAMN04488101_103252</name>
</gene>
<dbReference type="OrthoDB" id="9803050at2"/>
<dbReference type="Pfam" id="PF07715">
    <property type="entry name" value="Plug"/>
    <property type="match status" value="1"/>
</dbReference>
<comment type="subcellular location">
    <subcellularLocation>
        <location evidence="1">Cell outer membrane</location>
    </subcellularLocation>
</comment>
<sequence length="881" mass="98125">MKSNGPIRFLTGIAIILLLLLIVQIQVMAQSPLTRKITITLKEEPLKAALDKISAISKVKFTYNEQIAESKIKINVDAKNQTLSEALDAAFEGHPIQFSPLGKDVFIRFNTSKEKKPDAEPAANPAQHQSKRTLSGIIKSASTGETLIAATVRIAGTNYATSSNEYGFYSLSLPVGSYTITVNAIGSKNYKNTIELTKNTSLNIPLEDDMNELETVTITSNPSKRNIENPQMGMERLSISETKNVPVLLGERDVIKTLQLLPGVKTSGEGTGGFFVRGGSADQNMILLDEAPVYNASHLLGFFSTFNSDAIKNVTLYKSGMPAQYGGGLSSVLDVKMNDGNNQKFGVNGGVGLIAARINIEGPIQKEKSSFLISARRTYADMLLKFSGDSATKDTKLYFYDVNLKANYILGNKDRLFVSGYFGKDVLGADKVAGIDWGNATSTLRWNHVFSSKLFSNTSLIFSNYNYKIQSTDDESSLSLFSQIRDWNFKEDLQWYANDKNTLSFGLNSIYHTIKPGEVRASGNSGLISQDLQNRYSLENAVYASNTWKANNTLSFTYGLRVSAFSILGKGEYFTLDPAGNVTGTTSYESGEIVKTYVNLEPRLAAALQLNSSTSIKASYVRNAQNLHLISNSNASSPTDRWVASTNIIKPELSDQVSLGYYKNLANDNYELTVETYYKTLQNQIDYRNGADIYTNKPIESQLLYGKGRAYGAEFLLKKKNGKLTGWIAYTLSKTERKIDGINDNNWYNARQDRTHDISLVSMYQLSKKWSLSANWVFATGNAVTFPTGKYKLLGHSYFYFSERNADRMPSYHRLDLGATRLLKQTKKYSSELNFSLYNAYGRENAFRIVFKDKETDPNRTEAIKTTLFRFVPSVSYNFKF</sequence>
<feature type="domain" description="TonB-dependent receptor plug" evidence="4">
    <location>
        <begin position="251"/>
        <end position="328"/>
    </location>
</feature>
<dbReference type="InterPro" id="IPR037066">
    <property type="entry name" value="Plug_dom_sf"/>
</dbReference>
<dbReference type="Proteomes" id="UP000192678">
    <property type="component" value="Unassembled WGS sequence"/>
</dbReference>
<dbReference type="Pfam" id="PF13715">
    <property type="entry name" value="CarbopepD_reg_2"/>
    <property type="match status" value="1"/>
</dbReference>
<dbReference type="AlphaFoldDB" id="A0A1W2C9Y1"/>
<evidence type="ECO:0000313" key="6">
    <source>
        <dbReference type="Proteomes" id="UP000192678"/>
    </source>
</evidence>
<dbReference type="InterPro" id="IPR012910">
    <property type="entry name" value="Plug_dom"/>
</dbReference>
<dbReference type="STRING" id="475255.SAMN04488101_103252"/>
<dbReference type="GO" id="GO:0009279">
    <property type="term" value="C:cell outer membrane"/>
    <property type="evidence" value="ECO:0007669"/>
    <property type="project" value="UniProtKB-SubCell"/>
</dbReference>
<keyword evidence="6" id="KW-1185">Reference proteome</keyword>
<protein>
    <submittedName>
        <fullName evidence="5">TonB-dependent Receptor Plug Domain</fullName>
    </submittedName>
</protein>
<evidence type="ECO:0000259" key="4">
    <source>
        <dbReference type="Pfam" id="PF07715"/>
    </source>
</evidence>
<keyword evidence="2" id="KW-0472">Membrane</keyword>
<organism evidence="5 6">
    <name type="scientific">Pedobacter nyackensis</name>
    <dbReference type="NCBI Taxonomy" id="475255"/>
    <lineage>
        <taxon>Bacteria</taxon>
        <taxon>Pseudomonadati</taxon>
        <taxon>Bacteroidota</taxon>
        <taxon>Sphingobacteriia</taxon>
        <taxon>Sphingobacteriales</taxon>
        <taxon>Sphingobacteriaceae</taxon>
        <taxon>Pedobacter</taxon>
    </lineage>
</organism>
<keyword evidence="5" id="KW-0675">Receptor</keyword>